<evidence type="ECO:0000313" key="2">
    <source>
        <dbReference type="Proteomes" id="UP001202243"/>
    </source>
</evidence>
<name>A0ABT0WLC8_9BURK</name>
<protein>
    <recommendedName>
        <fullName evidence="3">DUF1444 family protein</fullName>
    </recommendedName>
</protein>
<keyword evidence="2" id="KW-1185">Reference proteome</keyword>
<accession>A0ABT0WLC8</accession>
<sequence>MNLLDFFRTRPSPDSFASLVMRQARADGQVQKLIYDAEQFRILMGENSQHIFNLDNAYHDYCAAPRKMRAQVLQNYLASMVVPGLPASFAEAKPCLMPVVRSRAQGDYLRLVALAQPERQQVNDAYRSLDDDTIIMLAYNTDSHMAIVGQAVLAQWGVTFDAALTAAMDNLRECTPYSFTDLGDGLLMGEWQDDYDSSRLLLPDLLSRVCKDAEPLAMIPSRGRFLLASSHNVAGQLRMISLADQLVQDEGRLVSATMYRIEQGKIAVFQPSDAAVAGALAHFQQLMRAHHYELQKEQWDRVNDSIGEDIFVATCMLIKSKDGQRVTSAASWTRGVNTLLPRTDVVAMVELDDAGGESTTKMLAWNDALAICGELMQEVDCYPVRYRVQAFPAAQHLESAPAFEL</sequence>
<gene>
    <name evidence="1" type="ORF">NCG91_04590</name>
</gene>
<dbReference type="RefSeq" id="WP_251348763.1">
    <property type="nucleotide sequence ID" value="NZ_JAMQGR010000001.1"/>
</dbReference>
<dbReference type="Proteomes" id="UP001202243">
    <property type="component" value="Unassembled WGS sequence"/>
</dbReference>
<dbReference type="EMBL" id="JAMQGR010000001">
    <property type="protein sequence ID" value="MCM2564867.1"/>
    <property type="molecule type" value="Genomic_DNA"/>
</dbReference>
<comment type="caution">
    <text evidence="1">The sequence shown here is derived from an EMBL/GenBank/DDBJ whole genome shotgun (WGS) entry which is preliminary data.</text>
</comment>
<proteinExistence type="predicted"/>
<evidence type="ECO:0008006" key="3">
    <source>
        <dbReference type="Google" id="ProtNLM"/>
    </source>
</evidence>
<organism evidence="1 2">
    <name type="scientific">Janthinobacterium kumbetense</name>
    <dbReference type="NCBI Taxonomy" id="2950280"/>
    <lineage>
        <taxon>Bacteria</taxon>
        <taxon>Pseudomonadati</taxon>
        <taxon>Pseudomonadota</taxon>
        <taxon>Betaproteobacteria</taxon>
        <taxon>Burkholderiales</taxon>
        <taxon>Oxalobacteraceae</taxon>
        <taxon>Janthinobacterium</taxon>
    </lineage>
</organism>
<evidence type="ECO:0000313" key="1">
    <source>
        <dbReference type="EMBL" id="MCM2564867.1"/>
    </source>
</evidence>
<reference evidence="1 2" key="1">
    <citation type="submission" date="2022-06" db="EMBL/GenBank/DDBJ databases">
        <title>Janthinobacterium kumbetensis sp. nov., isolated from spring water in Turkey.</title>
        <authorList>
            <person name="Inan Bektas K."/>
            <person name="Belduz A.A."/>
            <person name="Canakci S."/>
            <person name="Nalcaoglu A."/>
            <person name="Ceylan E."/>
            <person name="Kati H."/>
        </authorList>
    </citation>
    <scope>NUCLEOTIDE SEQUENCE [LARGE SCALE GENOMIC DNA]</scope>
    <source>
        <strain evidence="1 2">GK</strain>
    </source>
</reference>